<evidence type="ECO:0000313" key="2">
    <source>
        <dbReference type="EMBL" id="EDH8302990.1"/>
    </source>
</evidence>
<gene>
    <name evidence="2" type="ORF">CB695_16085</name>
</gene>
<feature type="coiled-coil region" evidence="1">
    <location>
        <begin position="243"/>
        <end position="307"/>
    </location>
</feature>
<name>A0A635R847_SALET</name>
<proteinExistence type="predicted"/>
<comment type="caution">
    <text evidence="2">The sequence shown here is derived from an EMBL/GenBank/DDBJ whole genome shotgun (WGS) entry which is preliminary data.</text>
</comment>
<reference evidence="2" key="1">
    <citation type="submission" date="2018-07" db="EMBL/GenBank/DDBJ databases">
        <authorList>
            <person name="Ashton P.M."/>
            <person name="Dallman T."/>
            <person name="Nair S."/>
            <person name="De Pinna E."/>
            <person name="Peters T."/>
            <person name="Grant K."/>
        </authorList>
    </citation>
    <scope>NUCLEOTIDE SEQUENCE</scope>
    <source>
        <strain evidence="2">368335</strain>
    </source>
</reference>
<evidence type="ECO:0000256" key="1">
    <source>
        <dbReference type="SAM" id="Coils"/>
    </source>
</evidence>
<dbReference type="EMBL" id="AAMIYH010000015">
    <property type="protein sequence ID" value="EDH8302990.1"/>
    <property type="molecule type" value="Genomic_DNA"/>
</dbReference>
<dbReference type="AlphaFoldDB" id="A0A635R847"/>
<accession>A0A635R847</accession>
<sequence length="336" mass="38342">MNRLDIDVVPSITDRSLYQKSGLQKLITFENNTGVPIYVTETSGGSFILTPSKSPADEHGVVVYVTYQSFGNLANLNGFAEVLPEKQFTKFCADLKEKGEVTLRYVVDDIGALLRGDLVVLKQLGFAFSITPVRLESTPPSVRPGGERTEFTLGVIVVQRYDDPELYRWIRFYGTRMEVQPVLSRYYEPGVYMVIGGGDKVEGSRMIHFEFDDLLSPFRVFKDKETATAFRWQETLPDIHEIKEKLESQYREKLESLDSAKDKLELEHKKQLQNLALEKERLTLAYKQQELEAKSRAEARKEFYETRSYIRKDGSDLFKSVPAYLAAGVAFIGMLK</sequence>
<protein>
    <submittedName>
        <fullName evidence="2">Uncharacterized protein</fullName>
    </submittedName>
</protein>
<organism evidence="2">
    <name type="scientific">Salmonella enterica subsp. enterica serovar Chester</name>
    <dbReference type="NCBI Taxonomy" id="149386"/>
    <lineage>
        <taxon>Bacteria</taxon>
        <taxon>Pseudomonadati</taxon>
        <taxon>Pseudomonadota</taxon>
        <taxon>Gammaproteobacteria</taxon>
        <taxon>Enterobacterales</taxon>
        <taxon>Enterobacteriaceae</taxon>
        <taxon>Salmonella</taxon>
    </lineage>
</organism>
<keyword evidence="1" id="KW-0175">Coiled coil</keyword>